<dbReference type="PANTHER" id="PTHR31465">
    <property type="entry name" value="PROTEIN RTA1-RELATED"/>
    <property type="match status" value="1"/>
</dbReference>
<name>A0A2J6SF92_9HELO</name>
<keyword evidence="7" id="KW-1185">Reference proteome</keyword>
<organism evidence="6 7">
    <name type="scientific">Hyaloscypha bicolor E</name>
    <dbReference type="NCBI Taxonomy" id="1095630"/>
    <lineage>
        <taxon>Eukaryota</taxon>
        <taxon>Fungi</taxon>
        <taxon>Dikarya</taxon>
        <taxon>Ascomycota</taxon>
        <taxon>Pezizomycotina</taxon>
        <taxon>Leotiomycetes</taxon>
        <taxon>Helotiales</taxon>
        <taxon>Hyaloscyphaceae</taxon>
        <taxon>Hyaloscypha</taxon>
        <taxon>Hyaloscypha bicolor</taxon>
    </lineage>
</organism>
<gene>
    <name evidence="6" type="ORF">K444DRAFT_649026</name>
</gene>
<reference evidence="6 7" key="1">
    <citation type="submission" date="2016-04" db="EMBL/GenBank/DDBJ databases">
        <title>A degradative enzymes factory behind the ericoid mycorrhizal symbiosis.</title>
        <authorList>
            <consortium name="DOE Joint Genome Institute"/>
            <person name="Martino E."/>
            <person name="Morin E."/>
            <person name="Grelet G."/>
            <person name="Kuo A."/>
            <person name="Kohler A."/>
            <person name="Daghino S."/>
            <person name="Barry K."/>
            <person name="Choi C."/>
            <person name="Cichocki N."/>
            <person name="Clum A."/>
            <person name="Copeland A."/>
            <person name="Hainaut M."/>
            <person name="Haridas S."/>
            <person name="Labutti K."/>
            <person name="Lindquist E."/>
            <person name="Lipzen A."/>
            <person name="Khouja H.-R."/>
            <person name="Murat C."/>
            <person name="Ohm R."/>
            <person name="Olson A."/>
            <person name="Spatafora J."/>
            <person name="Veneault-Fourrey C."/>
            <person name="Henrissat B."/>
            <person name="Grigoriev I."/>
            <person name="Martin F."/>
            <person name="Perotto S."/>
        </authorList>
    </citation>
    <scope>NUCLEOTIDE SEQUENCE [LARGE SCALE GENOMIC DNA]</scope>
    <source>
        <strain evidence="6 7">E</strain>
    </source>
</reference>
<keyword evidence="2 5" id="KW-0812">Transmembrane</keyword>
<dbReference type="InParanoid" id="A0A2J6SF92"/>
<evidence type="ECO:0000313" key="7">
    <source>
        <dbReference type="Proteomes" id="UP000235371"/>
    </source>
</evidence>
<proteinExistence type="predicted"/>
<evidence type="ECO:0000313" key="6">
    <source>
        <dbReference type="EMBL" id="PMD49426.1"/>
    </source>
</evidence>
<feature type="transmembrane region" description="Helical" evidence="5">
    <location>
        <begin position="215"/>
        <end position="236"/>
    </location>
</feature>
<keyword evidence="3 5" id="KW-1133">Transmembrane helix</keyword>
<dbReference type="Pfam" id="PF04479">
    <property type="entry name" value="RTA1"/>
    <property type="match status" value="1"/>
</dbReference>
<sequence length="304" mass="33363">MSNSTSDTTPAAGETAQDLYDYIPSKIAAYTYLALFALSALAHFIMVFPLVPPSSSLSFLDAPVSFKARYHRDILTWALVEAGGYYCRAWSAANTHKILPFVISGLLILAAPPVLAATVYMTFGRIIRNLKAASSSLISPRWLTSLFVLGDVICLASQLAGSVLRASGDPQTNQTGSHIVLAGLILQVAMFSFFGILAIVFHVRYRRSGHDIGLGWRKYMVVLYVVSILFVVRNIARIVKFNQSGDGYIATHESMLYVFDGSFMLFVSVLLIFVHPGTLFREARRRKKLDGLGGSNELAPFAHD</sequence>
<dbReference type="OrthoDB" id="3358017at2759"/>
<comment type="subcellular location">
    <subcellularLocation>
        <location evidence="1">Membrane</location>
        <topology evidence="1">Multi-pass membrane protein</topology>
    </subcellularLocation>
</comment>
<dbReference type="PANTHER" id="PTHR31465:SF17">
    <property type="entry name" value="DOMAIN PROTEIN, PUTATIVE (AFU_ORTHOLOGUE AFUA_5G09900)-RELATED"/>
    <property type="match status" value="1"/>
</dbReference>
<evidence type="ECO:0000256" key="1">
    <source>
        <dbReference type="ARBA" id="ARBA00004141"/>
    </source>
</evidence>
<dbReference type="InterPro" id="IPR007568">
    <property type="entry name" value="RTA1"/>
</dbReference>
<evidence type="ECO:0000256" key="2">
    <source>
        <dbReference type="ARBA" id="ARBA00022692"/>
    </source>
</evidence>
<feature type="transmembrane region" description="Helical" evidence="5">
    <location>
        <begin position="98"/>
        <end position="121"/>
    </location>
</feature>
<feature type="transmembrane region" description="Helical" evidence="5">
    <location>
        <begin position="142"/>
        <end position="160"/>
    </location>
</feature>
<feature type="transmembrane region" description="Helical" evidence="5">
    <location>
        <begin position="180"/>
        <end position="203"/>
    </location>
</feature>
<dbReference type="GO" id="GO:0016020">
    <property type="term" value="C:membrane"/>
    <property type="evidence" value="ECO:0007669"/>
    <property type="project" value="UniProtKB-SubCell"/>
</dbReference>
<feature type="transmembrane region" description="Helical" evidence="5">
    <location>
        <begin position="29"/>
        <end position="51"/>
    </location>
</feature>
<keyword evidence="4 5" id="KW-0472">Membrane</keyword>
<dbReference type="Proteomes" id="UP000235371">
    <property type="component" value="Unassembled WGS sequence"/>
</dbReference>
<evidence type="ECO:0000256" key="5">
    <source>
        <dbReference type="SAM" id="Phobius"/>
    </source>
</evidence>
<evidence type="ECO:0000256" key="4">
    <source>
        <dbReference type="ARBA" id="ARBA00023136"/>
    </source>
</evidence>
<accession>A0A2J6SF92</accession>
<dbReference type="STRING" id="1095630.A0A2J6SF92"/>
<evidence type="ECO:0000256" key="3">
    <source>
        <dbReference type="ARBA" id="ARBA00022989"/>
    </source>
</evidence>
<feature type="transmembrane region" description="Helical" evidence="5">
    <location>
        <begin position="256"/>
        <end position="280"/>
    </location>
</feature>
<dbReference type="AlphaFoldDB" id="A0A2J6SF92"/>
<dbReference type="GeneID" id="36593607"/>
<dbReference type="RefSeq" id="XP_024726330.1">
    <property type="nucleotide sequence ID" value="XM_024885530.1"/>
</dbReference>
<protein>
    <submittedName>
        <fullName evidence="6">RTA1-domain-containing protein</fullName>
    </submittedName>
</protein>
<dbReference type="EMBL" id="KZ613921">
    <property type="protein sequence ID" value="PMD49426.1"/>
    <property type="molecule type" value="Genomic_DNA"/>
</dbReference>